<gene>
    <name evidence="1" type="ORF">IMCC12053_227</name>
</gene>
<dbReference type="AlphaFoldDB" id="A0A0N9ZD53"/>
<dbReference type="InterPro" id="IPR005939">
    <property type="entry name" value="BLH_phosphatase-like"/>
</dbReference>
<dbReference type="Proteomes" id="UP000064920">
    <property type="component" value="Chromosome"/>
</dbReference>
<dbReference type="NCBIfam" id="TIGR01244">
    <property type="entry name" value="TIGR01244 family sulfur transferase"/>
    <property type="match status" value="1"/>
</dbReference>
<keyword evidence="2" id="KW-1185">Reference proteome</keyword>
<dbReference type="SUPFAM" id="SSF52799">
    <property type="entry name" value="(Phosphotyrosine protein) phosphatases II"/>
    <property type="match status" value="1"/>
</dbReference>
<dbReference type="GO" id="GO:0016787">
    <property type="term" value="F:hydrolase activity"/>
    <property type="evidence" value="ECO:0007669"/>
    <property type="project" value="InterPro"/>
</dbReference>
<dbReference type="STRING" id="1397108.IMCC12053_227"/>
<dbReference type="PATRIC" id="fig|1397108.4.peg.238"/>
<dbReference type="OrthoDB" id="9805710at2"/>
<name>A0A0N9ZD53_9RHOB</name>
<dbReference type="Gene3D" id="3.90.190.10">
    <property type="entry name" value="Protein tyrosine phosphatase superfamily"/>
    <property type="match status" value="1"/>
</dbReference>
<protein>
    <submittedName>
        <fullName evidence="1">Sulfide-quinone reductase</fullName>
    </submittedName>
</protein>
<proteinExistence type="predicted"/>
<dbReference type="EMBL" id="CP012023">
    <property type="protein sequence ID" value="ALI54177.1"/>
    <property type="molecule type" value="Genomic_DNA"/>
</dbReference>
<dbReference type="InterPro" id="IPR029021">
    <property type="entry name" value="Prot-tyrosine_phosphatase-like"/>
</dbReference>
<sequence length="138" mass="14779">MEFNKVNDALTVSGQITLDEVQILADKGFRTVICNRPDEEIEGALQSDAMAEAAQAAGLNFLYLPIYPGQFTGDLIDETQRAFAELDGPVYAYCRSGTRSTTAWALSQAGTRPADEIMSEAASAGYDLSAIAGYLSGR</sequence>
<organism evidence="1 2">
    <name type="scientific">Celeribacter marinus</name>
    <dbReference type="NCBI Taxonomy" id="1397108"/>
    <lineage>
        <taxon>Bacteria</taxon>
        <taxon>Pseudomonadati</taxon>
        <taxon>Pseudomonadota</taxon>
        <taxon>Alphaproteobacteria</taxon>
        <taxon>Rhodobacterales</taxon>
        <taxon>Roseobacteraceae</taxon>
        <taxon>Celeribacter</taxon>
    </lineage>
</organism>
<evidence type="ECO:0000313" key="2">
    <source>
        <dbReference type="Proteomes" id="UP000064920"/>
    </source>
</evidence>
<dbReference type="KEGG" id="cmar:IMCC12053_227"/>
<accession>A0A0N9ZD53</accession>
<reference evidence="1 2" key="1">
    <citation type="submission" date="2015-05" db="EMBL/GenBank/DDBJ databases">
        <authorList>
            <person name="Wang D.B."/>
            <person name="Wang M."/>
        </authorList>
    </citation>
    <scope>NUCLEOTIDE SEQUENCE [LARGE SCALE GENOMIC DNA]</scope>
    <source>
        <strain evidence="1 2">IMCC 12053</strain>
    </source>
</reference>
<dbReference type="Pfam" id="PF04273">
    <property type="entry name" value="BLH_phosphatase"/>
    <property type="match status" value="1"/>
</dbReference>
<evidence type="ECO:0000313" key="1">
    <source>
        <dbReference type="EMBL" id="ALI54177.1"/>
    </source>
</evidence>
<dbReference type="RefSeq" id="WP_062214910.1">
    <property type="nucleotide sequence ID" value="NZ_CP012023.1"/>
</dbReference>